<keyword evidence="6" id="KW-0456">Lyase</keyword>
<feature type="region of interest" description="Disordered" evidence="7">
    <location>
        <begin position="213"/>
        <end position="257"/>
    </location>
</feature>
<dbReference type="InterPro" id="IPR001906">
    <property type="entry name" value="Terpene_synth_N"/>
</dbReference>
<sequence length="854" mass="95695">MLPSSICSMGQIPRISPHSYGMLPKQMSKGHPPMITRGGVEKGEVGGNVQSLQVMHSKELQAKIRKQLQRIELSPSLYDTAWVAMVPERSSSQAPCYPQCIEWILQNQHDDGSWGINSSSLSVNKDILLSTLACVVALKKWNAGSYHIRRGLNFVGRNFSVAMDVQNIAPVGFNITFSGLITLASAGGSGEGGDDDGTGRRWWRALSVITDVGDDDRETHGGRGGGEDVAQHGGPSAHPRRWWSEAEKEPKLKRPLDAGGTISARKAFMAYVADGFGNLQDWDQVMAYQRKNGSLFNSPSTTAAAAIHSFNDRTLNYLDSLTNKFGGPVPAMYPQNIYSQLCTVDALERTGISQKFAREIRDILDTTYRSWLHNEEEVMLDIPTCAMAFRLLRTHGYDITSDEMAHFSEQSSFDDSIHGYLNDTKTLLELFKTSQIRFSCEDLVLENIGTWSAKLLKQQLLSNKLSTSAQSEVEYVLKFPLHSTLDRLEHRRNIEQFKVEGSKVLKSGYCGSHSNEEILALAVDYFHSSQSVYQQELNWVKQCRLDELKFARVMPLIVHFISTATMFAPELADARMVLSQTSLLVTVYDDFFDCPETSREEKENYIALIEKWDNHAEIGFCSKNVEIVFYAVYNTYKQIGEKAALKQNRSIMDQLVEDLVSSAKAMMVEADWTATKYIPATMEEYMSNAEVSAAFASFVCPPLYFLGLKLSEEDVKSHEYTQLLKLTNVIGRLQNDSQTYRKEILAGKVNSVLLRALTDSGNTSLESIEAAKDMVNSDAESSMVEMRSLVFSEGGPIPRPGKDRFWEMCKIVFYFYREDDAYLTPKEMMSSARAVILDPLRLIPPPSCPEMLSS</sequence>
<dbReference type="HOGENOM" id="CLU_003125_2_0_1"/>
<feature type="domain" description="Terpene synthase metal-binding" evidence="9">
    <location>
        <begin position="541"/>
        <end position="777"/>
    </location>
</feature>
<dbReference type="PANTHER" id="PTHR31739">
    <property type="entry name" value="ENT-COPALYL DIPHOSPHATE SYNTHASE, CHLOROPLASTIC"/>
    <property type="match status" value="1"/>
</dbReference>
<dbReference type="InterPro" id="IPR008949">
    <property type="entry name" value="Isoprenoid_synthase_dom_sf"/>
</dbReference>
<proteinExistence type="inferred from homology"/>
<evidence type="ECO:0000256" key="2">
    <source>
        <dbReference type="ARBA" id="ARBA00006333"/>
    </source>
</evidence>
<organism evidence="10 11">
    <name type="scientific">Oryza rufipogon</name>
    <name type="common">Brownbeard rice</name>
    <name type="synonym">Asian wild rice</name>
    <dbReference type="NCBI Taxonomy" id="4529"/>
    <lineage>
        <taxon>Eukaryota</taxon>
        <taxon>Viridiplantae</taxon>
        <taxon>Streptophyta</taxon>
        <taxon>Embryophyta</taxon>
        <taxon>Tracheophyta</taxon>
        <taxon>Spermatophyta</taxon>
        <taxon>Magnoliopsida</taxon>
        <taxon>Liliopsida</taxon>
        <taxon>Poales</taxon>
        <taxon>Poaceae</taxon>
        <taxon>BOP clade</taxon>
        <taxon>Oryzoideae</taxon>
        <taxon>Oryzeae</taxon>
        <taxon>Oryzinae</taxon>
        <taxon>Oryza</taxon>
    </lineage>
</organism>
<keyword evidence="4" id="KW-0611">Plant defense</keyword>
<evidence type="ECO:0000256" key="5">
    <source>
        <dbReference type="ARBA" id="ARBA00022842"/>
    </source>
</evidence>
<dbReference type="FunFam" id="1.10.600.10:FF:000005">
    <property type="entry name" value="Ent-kaur-16-ene synthase, chloroplastic"/>
    <property type="match status" value="1"/>
</dbReference>
<protein>
    <submittedName>
        <fullName evidence="10">Uncharacterized protein</fullName>
    </submittedName>
</protein>
<feature type="compositionally biased region" description="Basic and acidic residues" evidence="7">
    <location>
        <begin position="217"/>
        <end position="230"/>
    </location>
</feature>
<accession>A0A0E0RHG9</accession>
<dbReference type="GO" id="GO:0006952">
    <property type="term" value="P:defense response"/>
    <property type="evidence" value="ECO:0007669"/>
    <property type="project" value="UniProtKB-KW"/>
</dbReference>
<reference evidence="10" key="2">
    <citation type="submission" date="2015-06" db="UniProtKB">
        <authorList>
            <consortium name="EnsemblPlants"/>
        </authorList>
    </citation>
    <scope>IDENTIFICATION</scope>
</reference>
<dbReference type="SUPFAM" id="SSF48239">
    <property type="entry name" value="Terpenoid cyclases/Protein prenyltransferases"/>
    <property type="match status" value="2"/>
</dbReference>
<dbReference type="OMA" id="HRCNIEN"/>
<dbReference type="GO" id="GO:0000287">
    <property type="term" value="F:magnesium ion binding"/>
    <property type="evidence" value="ECO:0007669"/>
    <property type="project" value="InterPro"/>
</dbReference>
<dbReference type="PANTHER" id="PTHR31739:SF17">
    <property type="entry name" value="ENT-SANDARACOPIMARA-8(14),15-DIENE SYNTHASE, CHLOROPLASTIC"/>
    <property type="match status" value="1"/>
</dbReference>
<dbReference type="SUPFAM" id="SSF48576">
    <property type="entry name" value="Terpenoid synthases"/>
    <property type="match status" value="1"/>
</dbReference>
<dbReference type="GO" id="GO:0016102">
    <property type="term" value="P:diterpenoid biosynthetic process"/>
    <property type="evidence" value="ECO:0007669"/>
    <property type="project" value="UniProtKB-ARBA"/>
</dbReference>
<evidence type="ECO:0000256" key="4">
    <source>
        <dbReference type="ARBA" id="ARBA00022821"/>
    </source>
</evidence>
<dbReference type="Gene3D" id="1.50.10.130">
    <property type="entry name" value="Terpene synthase, N-terminal domain"/>
    <property type="match status" value="1"/>
</dbReference>
<dbReference type="Pfam" id="PF01397">
    <property type="entry name" value="Terpene_synth"/>
    <property type="match status" value="1"/>
</dbReference>
<evidence type="ECO:0000313" key="11">
    <source>
        <dbReference type="Proteomes" id="UP000008022"/>
    </source>
</evidence>
<evidence type="ECO:0000256" key="6">
    <source>
        <dbReference type="ARBA" id="ARBA00023239"/>
    </source>
</evidence>
<keyword evidence="3" id="KW-0479">Metal-binding</keyword>
<evidence type="ECO:0000256" key="3">
    <source>
        <dbReference type="ARBA" id="ARBA00022723"/>
    </source>
</evidence>
<dbReference type="GO" id="GO:0010333">
    <property type="term" value="F:terpene synthase activity"/>
    <property type="evidence" value="ECO:0007669"/>
    <property type="project" value="InterPro"/>
</dbReference>
<keyword evidence="11" id="KW-1185">Reference proteome</keyword>
<name>A0A0E0RHG9_ORYRU</name>
<evidence type="ECO:0000313" key="10">
    <source>
        <dbReference type="EnsemblPlants" id="ORUFI12G13740.1"/>
    </source>
</evidence>
<dbReference type="InterPro" id="IPR008930">
    <property type="entry name" value="Terpenoid_cyclase/PrenylTrfase"/>
</dbReference>
<feature type="compositionally biased region" description="Basic and acidic residues" evidence="7">
    <location>
        <begin position="242"/>
        <end position="256"/>
    </location>
</feature>
<comment type="cofactor">
    <cofactor evidence="1">
        <name>Mg(2+)</name>
        <dbReference type="ChEBI" id="CHEBI:18420"/>
    </cofactor>
</comment>
<evidence type="ECO:0000256" key="1">
    <source>
        <dbReference type="ARBA" id="ARBA00001946"/>
    </source>
</evidence>
<evidence type="ECO:0000256" key="7">
    <source>
        <dbReference type="SAM" id="MobiDB-lite"/>
    </source>
</evidence>
<evidence type="ECO:0000259" key="9">
    <source>
        <dbReference type="Pfam" id="PF03936"/>
    </source>
</evidence>
<keyword evidence="5" id="KW-0460">Magnesium</keyword>
<dbReference type="eggNOG" id="ENOG502QVGX">
    <property type="taxonomic scope" value="Eukaryota"/>
</dbReference>
<dbReference type="Proteomes" id="UP000008022">
    <property type="component" value="Unassembled WGS sequence"/>
</dbReference>
<dbReference type="SFLD" id="SFLDG01014">
    <property type="entry name" value="Terpene_Cyclase_Like_1_N-term"/>
    <property type="match status" value="2"/>
</dbReference>
<dbReference type="EnsemblPlants" id="ORUFI12G13740.1">
    <property type="protein sequence ID" value="ORUFI12G13740.1"/>
    <property type="gene ID" value="ORUFI12G13740"/>
</dbReference>
<dbReference type="InterPro" id="IPR005630">
    <property type="entry name" value="Terpene_synthase_metal-bd"/>
</dbReference>
<feature type="domain" description="Terpene synthase N-terminal" evidence="8">
    <location>
        <begin position="281"/>
        <end position="477"/>
    </location>
</feature>
<comment type="similarity">
    <text evidence="2">Belongs to the terpene synthase family.</text>
</comment>
<dbReference type="Gramene" id="ORUFI12G13740.1">
    <property type="protein sequence ID" value="ORUFI12G13740.1"/>
    <property type="gene ID" value="ORUFI12G13740"/>
</dbReference>
<reference evidence="11" key="1">
    <citation type="submission" date="2013-06" db="EMBL/GenBank/DDBJ databases">
        <authorList>
            <person name="Zhao Q."/>
        </authorList>
    </citation>
    <scope>NUCLEOTIDE SEQUENCE</scope>
    <source>
        <strain evidence="11">cv. W1943</strain>
    </source>
</reference>
<dbReference type="FunFam" id="1.50.10.130:FF:000003">
    <property type="entry name" value="Ent-cassa-12,15-diene synthase"/>
    <property type="match status" value="1"/>
</dbReference>
<dbReference type="Gene3D" id="1.50.10.160">
    <property type="match status" value="2"/>
</dbReference>
<dbReference type="Gene3D" id="1.10.600.10">
    <property type="entry name" value="Farnesyl Diphosphate Synthase"/>
    <property type="match status" value="1"/>
</dbReference>
<dbReference type="InterPro" id="IPR050148">
    <property type="entry name" value="Terpene_synthase-like"/>
</dbReference>
<evidence type="ECO:0000259" key="8">
    <source>
        <dbReference type="Pfam" id="PF01397"/>
    </source>
</evidence>
<dbReference type="InterPro" id="IPR036965">
    <property type="entry name" value="Terpene_synth_N_sf"/>
</dbReference>
<dbReference type="Pfam" id="PF03936">
    <property type="entry name" value="Terpene_synth_C"/>
    <property type="match status" value="1"/>
</dbReference>
<dbReference type="AlphaFoldDB" id="A0A0E0RHG9"/>
<dbReference type="STRING" id="4529.A0A0E0RHG9"/>